<dbReference type="PROSITE" id="PS50943">
    <property type="entry name" value="HTH_CROC1"/>
    <property type="match status" value="1"/>
</dbReference>
<dbReference type="CDD" id="cd00093">
    <property type="entry name" value="HTH_XRE"/>
    <property type="match status" value="1"/>
</dbReference>
<evidence type="ECO:0000259" key="1">
    <source>
        <dbReference type="PROSITE" id="PS50943"/>
    </source>
</evidence>
<dbReference type="Gene3D" id="1.10.260.40">
    <property type="entry name" value="lambda repressor-like DNA-binding domains"/>
    <property type="match status" value="1"/>
</dbReference>
<dbReference type="AlphaFoldDB" id="A0AAE6W392"/>
<organism evidence="2 3">
    <name type="scientific">Akkermansia massiliensis</name>
    <dbReference type="NCBI Taxonomy" id="2927224"/>
    <lineage>
        <taxon>Bacteria</taxon>
        <taxon>Pseudomonadati</taxon>
        <taxon>Verrucomicrobiota</taxon>
        <taxon>Verrucomicrobiia</taxon>
        <taxon>Verrucomicrobiales</taxon>
        <taxon>Akkermansiaceae</taxon>
        <taxon>Akkermansia</taxon>
    </lineage>
</organism>
<protein>
    <submittedName>
        <fullName evidence="2">XRE family transcriptional regulator</fullName>
    </submittedName>
</protein>
<dbReference type="Proteomes" id="UP000642553">
    <property type="component" value="Chromosome"/>
</dbReference>
<feature type="domain" description="HTH cro/C1-type" evidence="1">
    <location>
        <begin position="78"/>
        <end position="133"/>
    </location>
</feature>
<dbReference type="GO" id="GO:0003677">
    <property type="term" value="F:DNA binding"/>
    <property type="evidence" value="ECO:0007669"/>
    <property type="project" value="InterPro"/>
</dbReference>
<dbReference type="EMBL" id="CP029701">
    <property type="protein sequence ID" value="QHV64213.1"/>
    <property type="molecule type" value="Genomic_DNA"/>
</dbReference>
<evidence type="ECO:0000313" key="2">
    <source>
        <dbReference type="EMBL" id="QHV64213.1"/>
    </source>
</evidence>
<dbReference type="Pfam" id="PF13560">
    <property type="entry name" value="HTH_31"/>
    <property type="match status" value="1"/>
</dbReference>
<reference evidence="2" key="1">
    <citation type="submission" date="2018-05" db="EMBL/GenBank/DDBJ databases">
        <title>Complete genome sequnece of Akkermansia muciniphila EB-AMDK-40.</title>
        <authorList>
            <person name="Nam Y.-D."/>
            <person name="Chung W.-H."/>
            <person name="Park Y.S."/>
            <person name="Kang J."/>
        </authorList>
    </citation>
    <scope>NUCLEOTIDE SEQUENCE</scope>
    <source>
        <strain evidence="2">EB-AMDK-40</strain>
    </source>
</reference>
<dbReference type="SUPFAM" id="SSF47413">
    <property type="entry name" value="lambda repressor-like DNA-binding domains"/>
    <property type="match status" value="1"/>
</dbReference>
<dbReference type="InterPro" id="IPR001387">
    <property type="entry name" value="Cro/C1-type_HTH"/>
</dbReference>
<gene>
    <name evidence="2" type="ORF">DMI76_12970</name>
</gene>
<proteinExistence type="predicted"/>
<sequence>MPETNKDSPRIINTARIMSHNFNSTSSVTMENKEYVPIDLSKNNRYATVEDDLRDCVSPEIMEEAKRIAAASTVSSALAHMRVKAGISQNMMAAALDCSQPRISAIESATNDKMSMAAVLKYVEVMGFPFKVQLEDGRVIAVSSVPKGRKSRKSVLRKPVKPRTKVHPSAIPSPALPALLTVLGKYYITHPTKTNPLCSQLEK</sequence>
<dbReference type="InterPro" id="IPR010982">
    <property type="entry name" value="Lambda_DNA-bd_dom_sf"/>
</dbReference>
<name>A0AAE6W392_9BACT</name>
<dbReference type="SMART" id="SM00530">
    <property type="entry name" value="HTH_XRE"/>
    <property type="match status" value="1"/>
</dbReference>
<evidence type="ECO:0000313" key="3">
    <source>
        <dbReference type="Proteomes" id="UP000642553"/>
    </source>
</evidence>
<accession>A0AAE6W392</accession>